<evidence type="ECO:0000256" key="4">
    <source>
        <dbReference type="ARBA" id="ARBA00022723"/>
    </source>
</evidence>
<name>A0A1Y2B561_9TREE</name>
<evidence type="ECO:0000259" key="12">
    <source>
        <dbReference type="Pfam" id="PF00107"/>
    </source>
</evidence>
<evidence type="ECO:0000313" key="14">
    <source>
        <dbReference type="EMBL" id="ORY29953.1"/>
    </source>
</evidence>
<accession>A0A1Y2B561</accession>
<keyword evidence="4 11" id="KW-0479">Metal-binding</keyword>
<dbReference type="Pfam" id="PF00107">
    <property type="entry name" value="ADH_zinc_N"/>
    <property type="match status" value="1"/>
</dbReference>
<comment type="subunit">
    <text evidence="3">Homotetramer.</text>
</comment>
<evidence type="ECO:0000256" key="10">
    <source>
        <dbReference type="ARBA" id="ARBA00049317"/>
    </source>
</evidence>
<feature type="domain" description="Alcohol dehydrogenase-like C-terminal" evidence="12">
    <location>
        <begin position="207"/>
        <end position="337"/>
    </location>
</feature>
<evidence type="ECO:0000256" key="3">
    <source>
        <dbReference type="ARBA" id="ARBA00011881"/>
    </source>
</evidence>
<evidence type="ECO:0000256" key="11">
    <source>
        <dbReference type="RuleBase" id="RU361277"/>
    </source>
</evidence>
<dbReference type="AlphaFoldDB" id="A0A1Y2B561"/>
<dbReference type="InParanoid" id="A0A1Y2B561"/>
<dbReference type="PANTHER" id="PTHR43161">
    <property type="entry name" value="SORBITOL DEHYDROGENASE"/>
    <property type="match status" value="1"/>
</dbReference>
<dbReference type="InterPro" id="IPR013149">
    <property type="entry name" value="ADH-like_C"/>
</dbReference>
<comment type="cofactor">
    <cofactor evidence="1 11">
        <name>Zn(2+)</name>
        <dbReference type="ChEBI" id="CHEBI:29105"/>
    </cofactor>
</comment>
<sequence>MDNITAAKAQLQNGLKSHQSSHEVDTEALKKPNLALWVNKEHQIWQKEEAFPECPPDGCVIHVKATGICGSEIHFWKRGAIGDCCVTHPIILGHESAGQVVQVGENVKNFVVGDRVSIEPGVTCWECEMCLKGRYNLCPKVQFSGTPPSDGTMRRFVSHPARFLHKMPDTMSYAIGALVEPLSVAYNAVTRAAPYLGQPVLIAGAGPIGLAMALCARAAGAHPICITDLEENRLQQAREMGFEMTVKIDLAWDRHQTAKRVRDTMGPGCVPQLAFECTGAGSSINAACYALEDGGTLLQVGCGAPEISIPLMAMGFREVNIITSFRYTQSWPVVIRLTDAGIFGDVTKLITHTFPIEQTVDAFETCADRSKLAIKVQVGGSVPYQRVSQLMYQ</sequence>
<dbReference type="InterPro" id="IPR011032">
    <property type="entry name" value="GroES-like_sf"/>
</dbReference>
<dbReference type="GO" id="GO:0008270">
    <property type="term" value="F:zinc ion binding"/>
    <property type="evidence" value="ECO:0007669"/>
    <property type="project" value="InterPro"/>
</dbReference>
<dbReference type="EC" id="1.1.1.12" evidence="8"/>
<feature type="domain" description="Alcohol dehydrogenase-like N-terminal" evidence="13">
    <location>
        <begin position="56"/>
        <end position="169"/>
    </location>
</feature>
<evidence type="ECO:0000259" key="13">
    <source>
        <dbReference type="Pfam" id="PF08240"/>
    </source>
</evidence>
<reference evidence="14 15" key="1">
    <citation type="submission" date="2016-07" db="EMBL/GenBank/DDBJ databases">
        <title>Pervasive Adenine N6-methylation of Active Genes in Fungi.</title>
        <authorList>
            <consortium name="DOE Joint Genome Institute"/>
            <person name="Mondo S.J."/>
            <person name="Dannebaum R.O."/>
            <person name="Kuo R.C."/>
            <person name="Labutti K."/>
            <person name="Haridas S."/>
            <person name="Kuo A."/>
            <person name="Salamov A."/>
            <person name="Ahrendt S.R."/>
            <person name="Lipzen A."/>
            <person name="Sullivan W."/>
            <person name="Andreopoulos W.B."/>
            <person name="Clum A."/>
            <person name="Lindquist E."/>
            <person name="Daum C."/>
            <person name="Ramamoorthy G.K."/>
            <person name="Gryganskyi A."/>
            <person name="Culley D."/>
            <person name="Magnuson J.K."/>
            <person name="James T.Y."/>
            <person name="O'Malley M.A."/>
            <person name="Stajich J.E."/>
            <person name="Spatafora J.W."/>
            <person name="Visel A."/>
            <person name="Grigoriev I.V."/>
        </authorList>
    </citation>
    <scope>NUCLEOTIDE SEQUENCE [LARGE SCALE GENOMIC DNA]</scope>
    <source>
        <strain evidence="14 15">68-887.2</strain>
    </source>
</reference>
<proteinExistence type="inferred from homology"/>
<dbReference type="Gene3D" id="3.40.50.720">
    <property type="entry name" value="NAD(P)-binding Rossmann-like Domain"/>
    <property type="match status" value="1"/>
</dbReference>
<comment type="catalytic activity">
    <reaction evidence="10">
        <text>L-arabinitol + NAD(+) = L-xylulose + NADH + H(+)</text>
        <dbReference type="Rhea" id="RHEA:16381"/>
        <dbReference type="ChEBI" id="CHEBI:15378"/>
        <dbReference type="ChEBI" id="CHEBI:17399"/>
        <dbReference type="ChEBI" id="CHEBI:18403"/>
        <dbReference type="ChEBI" id="CHEBI:57540"/>
        <dbReference type="ChEBI" id="CHEBI:57945"/>
        <dbReference type="EC" id="1.1.1.12"/>
    </reaction>
</comment>
<dbReference type="SUPFAM" id="SSF50129">
    <property type="entry name" value="GroES-like"/>
    <property type="match status" value="1"/>
</dbReference>
<evidence type="ECO:0000256" key="6">
    <source>
        <dbReference type="ARBA" id="ARBA00023002"/>
    </source>
</evidence>
<keyword evidence="6" id="KW-0560">Oxidoreductase</keyword>
<keyword evidence="7" id="KW-0520">NAD</keyword>
<comment type="similarity">
    <text evidence="2 11">Belongs to the zinc-containing alcohol dehydrogenase family.</text>
</comment>
<dbReference type="GO" id="GO:0050019">
    <property type="term" value="F:L-arabinitol 4-dehydrogenase activity"/>
    <property type="evidence" value="ECO:0007669"/>
    <property type="project" value="UniProtKB-EC"/>
</dbReference>
<dbReference type="InterPro" id="IPR045306">
    <property type="entry name" value="SDH-like"/>
</dbReference>
<keyword evidence="5 11" id="KW-0862">Zinc</keyword>
<dbReference type="PROSITE" id="PS00059">
    <property type="entry name" value="ADH_ZINC"/>
    <property type="match status" value="1"/>
</dbReference>
<dbReference type="SUPFAM" id="SSF51735">
    <property type="entry name" value="NAD(P)-binding Rossmann-fold domains"/>
    <property type="match status" value="1"/>
</dbReference>
<dbReference type="EMBL" id="MCFC01000022">
    <property type="protein sequence ID" value="ORY29953.1"/>
    <property type="molecule type" value="Genomic_DNA"/>
</dbReference>
<dbReference type="FunFam" id="3.40.50.720:FF:000068">
    <property type="entry name" value="Sorbitol dehydrogenase"/>
    <property type="match status" value="1"/>
</dbReference>
<dbReference type="STRING" id="71784.A0A1Y2B561"/>
<dbReference type="GO" id="GO:0006062">
    <property type="term" value="P:sorbitol catabolic process"/>
    <property type="evidence" value="ECO:0007669"/>
    <property type="project" value="TreeGrafter"/>
</dbReference>
<dbReference type="CDD" id="cd05285">
    <property type="entry name" value="sorbitol_DH"/>
    <property type="match status" value="1"/>
</dbReference>
<dbReference type="GO" id="GO:0003939">
    <property type="term" value="F:L-iditol 2-dehydrogenase (NAD+) activity"/>
    <property type="evidence" value="ECO:0007669"/>
    <property type="project" value="TreeGrafter"/>
</dbReference>
<dbReference type="Proteomes" id="UP000193986">
    <property type="component" value="Unassembled WGS sequence"/>
</dbReference>
<evidence type="ECO:0000256" key="8">
    <source>
        <dbReference type="ARBA" id="ARBA00038954"/>
    </source>
</evidence>
<dbReference type="InterPro" id="IPR036291">
    <property type="entry name" value="NAD(P)-bd_dom_sf"/>
</dbReference>
<evidence type="ECO:0000256" key="5">
    <source>
        <dbReference type="ARBA" id="ARBA00022833"/>
    </source>
</evidence>
<evidence type="ECO:0000256" key="1">
    <source>
        <dbReference type="ARBA" id="ARBA00001947"/>
    </source>
</evidence>
<dbReference type="InterPro" id="IPR013154">
    <property type="entry name" value="ADH-like_N"/>
</dbReference>
<dbReference type="InterPro" id="IPR002328">
    <property type="entry name" value="ADH_Zn_CS"/>
</dbReference>
<dbReference type="Pfam" id="PF08240">
    <property type="entry name" value="ADH_N"/>
    <property type="match status" value="1"/>
</dbReference>
<evidence type="ECO:0000256" key="9">
    <source>
        <dbReference type="ARBA" id="ARBA00039783"/>
    </source>
</evidence>
<evidence type="ECO:0000256" key="7">
    <source>
        <dbReference type="ARBA" id="ARBA00023027"/>
    </source>
</evidence>
<evidence type="ECO:0000256" key="2">
    <source>
        <dbReference type="ARBA" id="ARBA00008072"/>
    </source>
</evidence>
<comment type="caution">
    <text evidence="14">The sequence shown here is derived from an EMBL/GenBank/DDBJ whole genome shotgun (WGS) entry which is preliminary data.</text>
</comment>
<protein>
    <recommendedName>
        <fullName evidence="9">L-arabinitol 4-dehydrogenase</fullName>
        <ecNumber evidence="8">1.1.1.12</ecNumber>
    </recommendedName>
</protein>
<dbReference type="PANTHER" id="PTHR43161:SF12">
    <property type="entry name" value="L-ARABINITOL 4-DEHYDROGENASE"/>
    <property type="match status" value="1"/>
</dbReference>
<evidence type="ECO:0000313" key="15">
    <source>
        <dbReference type="Proteomes" id="UP000193986"/>
    </source>
</evidence>
<keyword evidence="15" id="KW-1185">Reference proteome</keyword>
<organism evidence="14 15">
    <name type="scientific">Naematelia encephala</name>
    <dbReference type="NCBI Taxonomy" id="71784"/>
    <lineage>
        <taxon>Eukaryota</taxon>
        <taxon>Fungi</taxon>
        <taxon>Dikarya</taxon>
        <taxon>Basidiomycota</taxon>
        <taxon>Agaricomycotina</taxon>
        <taxon>Tremellomycetes</taxon>
        <taxon>Tremellales</taxon>
        <taxon>Naemateliaceae</taxon>
        <taxon>Naematelia</taxon>
    </lineage>
</organism>
<dbReference type="Gene3D" id="3.90.180.10">
    <property type="entry name" value="Medium-chain alcohol dehydrogenases, catalytic domain"/>
    <property type="match status" value="1"/>
</dbReference>
<dbReference type="OrthoDB" id="2148442at2759"/>
<gene>
    <name evidence="14" type="ORF">BCR39DRAFT_467043</name>
</gene>